<evidence type="ECO:0000256" key="1">
    <source>
        <dbReference type="SAM" id="MobiDB-lite"/>
    </source>
</evidence>
<proteinExistence type="predicted"/>
<dbReference type="Proteomes" id="UP000053257">
    <property type="component" value="Unassembled WGS sequence"/>
</dbReference>
<dbReference type="STRING" id="745531.A0A0C3RV61"/>
<dbReference type="HOGENOM" id="CLU_086246_0_0_1"/>
<gene>
    <name evidence="2" type="ORF">PHLGIDRAFT_129092</name>
</gene>
<accession>A0A0C3RV61</accession>
<reference evidence="2 3" key="1">
    <citation type="journal article" date="2014" name="PLoS Genet.">
        <title>Analysis of the Phlebiopsis gigantea genome, transcriptome and secretome provides insight into its pioneer colonization strategies of wood.</title>
        <authorList>
            <person name="Hori C."/>
            <person name="Ishida T."/>
            <person name="Igarashi K."/>
            <person name="Samejima M."/>
            <person name="Suzuki H."/>
            <person name="Master E."/>
            <person name="Ferreira P."/>
            <person name="Ruiz-Duenas F.J."/>
            <person name="Held B."/>
            <person name="Canessa P."/>
            <person name="Larrondo L.F."/>
            <person name="Schmoll M."/>
            <person name="Druzhinina I.S."/>
            <person name="Kubicek C.P."/>
            <person name="Gaskell J.A."/>
            <person name="Kersten P."/>
            <person name="St John F."/>
            <person name="Glasner J."/>
            <person name="Sabat G."/>
            <person name="Splinter BonDurant S."/>
            <person name="Syed K."/>
            <person name="Yadav J."/>
            <person name="Mgbeahuruike A.C."/>
            <person name="Kovalchuk A."/>
            <person name="Asiegbu F.O."/>
            <person name="Lackner G."/>
            <person name="Hoffmeister D."/>
            <person name="Rencoret J."/>
            <person name="Gutierrez A."/>
            <person name="Sun H."/>
            <person name="Lindquist E."/>
            <person name="Barry K."/>
            <person name="Riley R."/>
            <person name="Grigoriev I.V."/>
            <person name="Henrissat B."/>
            <person name="Kues U."/>
            <person name="Berka R.M."/>
            <person name="Martinez A.T."/>
            <person name="Covert S.F."/>
            <person name="Blanchette R.A."/>
            <person name="Cullen D."/>
        </authorList>
    </citation>
    <scope>NUCLEOTIDE SEQUENCE [LARGE SCALE GENOMIC DNA]</scope>
    <source>
        <strain evidence="2 3">11061_1 CR5-6</strain>
    </source>
</reference>
<keyword evidence="3" id="KW-1185">Reference proteome</keyword>
<evidence type="ECO:0000313" key="3">
    <source>
        <dbReference type="Proteomes" id="UP000053257"/>
    </source>
</evidence>
<sequence length="294" mass="32837">MSQQTHDLSRFLADRYSSVKAHFPGEGRRRWRLRVAEQFWALSPEDKQKSAAVPPVVEAEAEDAPYCMDDDPLDGVSIDALGLGIVVRTDFSNEDAWQAFCDTLQAAEAEFSSVPEGAMDVEADEVPGESSKDDVMDEDDSEDVDVDENAPIFHLISDPSQRTVLESLSNLAALRLLNDVDVRPAPTPPTGTKRVKPPNRLVDCHGWQEIYTGKMLWIYDSKSNVDQCVRLVSQQGAMMYGTATADSWRARVSHICELQVNLASGAMKIDFGGMDHWDYPERVRNMEEAERLIT</sequence>
<dbReference type="OrthoDB" id="204784at2759"/>
<evidence type="ECO:0000313" key="2">
    <source>
        <dbReference type="EMBL" id="KIP05096.1"/>
    </source>
</evidence>
<dbReference type="AlphaFoldDB" id="A0A0C3RV61"/>
<protein>
    <submittedName>
        <fullName evidence="2">Uncharacterized protein</fullName>
    </submittedName>
</protein>
<dbReference type="EMBL" id="KN840553">
    <property type="protein sequence ID" value="KIP05096.1"/>
    <property type="molecule type" value="Genomic_DNA"/>
</dbReference>
<name>A0A0C3RV61_PHLG1</name>
<organism evidence="2 3">
    <name type="scientific">Phlebiopsis gigantea (strain 11061_1 CR5-6)</name>
    <name type="common">White-rot fungus</name>
    <name type="synonym">Peniophora gigantea</name>
    <dbReference type="NCBI Taxonomy" id="745531"/>
    <lineage>
        <taxon>Eukaryota</taxon>
        <taxon>Fungi</taxon>
        <taxon>Dikarya</taxon>
        <taxon>Basidiomycota</taxon>
        <taxon>Agaricomycotina</taxon>
        <taxon>Agaricomycetes</taxon>
        <taxon>Polyporales</taxon>
        <taxon>Phanerochaetaceae</taxon>
        <taxon>Phlebiopsis</taxon>
    </lineage>
</organism>
<feature type="region of interest" description="Disordered" evidence="1">
    <location>
        <begin position="123"/>
        <end position="142"/>
    </location>
</feature>